<feature type="region of interest" description="Disordered" evidence="13">
    <location>
        <begin position="2010"/>
        <end position="2034"/>
    </location>
</feature>
<evidence type="ECO:0000256" key="3">
    <source>
        <dbReference type="ARBA" id="ARBA00022491"/>
    </source>
</evidence>
<evidence type="ECO:0000256" key="1">
    <source>
        <dbReference type="ARBA" id="ARBA00004123"/>
    </source>
</evidence>
<dbReference type="EMBL" id="JAAMOB010000023">
    <property type="protein sequence ID" value="KAF4096845.1"/>
    <property type="molecule type" value="Genomic_DNA"/>
</dbReference>
<feature type="active site" evidence="12">
    <location>
        <position position="1242"/>
    </location>
</feature>
<keyword evidence="6 12" id="KW-0949">S-adenosyl-L-methionine</keyword>
<feature type="region of interest" description="Disordered" evidence="13">
    <location>
        <begin position="1494"/>
        <end position="1520"/>
    </location>
</feature>
<dbReference type="SUPFAM" id="SSF63748">
    <property type="entry name" value="Tudor/PWWP/MBT"/>
    <property type="match status" value="2"/>
</dbReference>
<dbReference type="PROSITE" id="PS50021">
    <property type="entry name" value="CH"/>
    <property type="match status" value="1"/>
</dbReference>
<dbReference type="GO" id="GO:0051718">
    <property type="term" value="F:DNA (cytosine-5-)-methyltransferase activity, acting on CpG substrates"/>
    <property type="evidence" value="ECO:0007669"/>
    <property type="project" value="TreeGrafter"/>
</dbReference>
<dbReference type="Proteomes" id="UP000579812">
    <property type="component" value="Unassembled WGS sequence"/>
</dbReference>
<proteinExistence type="inferred from homology"/>
<keyword evidence="3" id="KW-0678">Repressor</keyword>
<feature type="domain" description="Calponin-homology (CH)" evidence="14">
    <location>
        <begin position="11"/>
        <end position="113"/>
    </location>
</feature>
<comment type="subcellular location">
    <subcellularLocation>
        <location evidence="1">Nucleus</location>
    </subcellularLocation>
</comment>
<dbReference type="InterPro" id="IPR049554">
    <property type="entry name" value="DNMT3_ADD_PHD"/>
</dbReference>
<dbReference type="PROSITE" id="PS50812">
    <property type="entry name" value="PWWP"/>
    <property type="match status" value="1"/>
</dbReference>
<feature type="domain" description="PWWP" evidence="15">
    <location>
        <begin position="782"/>
        <end position="837"/>
    </location>
</feature>
<comment type="similarity">
    <text evidence="12">Belongs to the class I-like SAM-binding methyltransferase superfamily. C5-methyltransferase family.</text>
</comment>
<dbReference type="Pfam" id="PF00145">
    <property type="entry name" value="DNA_methylase"/>
    <property type="match status" value="2"/>
</dbReference>
<keyword evidence="8" id="KW-0863">Zinc-finger</keyword>
<dbReference type="FunFam" id="3.40.50.150:FF:000008">
    <property type="entry name" value="DNA (Cytosine-5)-methyltransferase 3A isoform X1"/>
    <property type="match status" value="2"/>
</dbReference>
<dbReference type="Pfam" id="PF00307">
    <property type="entry name" value="CH"/>
    <property type="match status" value="1"/>
</dbReference>
<organism evidence="17 18">
    <name type="scientific">Onychostoma macrolepis</name>
    <dbReference type="NCBI Taxonomy" id="369639"/>
    <lineage>
        <taxon>Eukaryota</taxon>
        <taxon>Metazoa</taxon>
        <taxon>Chordata</taxon>
        <taxon>Craniata</taxon>
        <taxon>Vertebrata</taxon>
        <taxon>Euteleostomi</taxon>
        <taxon>Actinopterygii</taxon>
        <taxon>Neopterygii</taxon>
        <taxon>Teleostei</taxon>
        <taxon>Ostariophysi</taxon>
        <taxon>Cypriniformes</taxon>
        <taxon>Cyprinidae</taxon>
        <taxon>Acrossocheilinae</taxon>
        <taxon>Onychostoma</taxon>
    </lineage>
</organism>
<dbReference type="InterPro" id="IPR018117">
    <property type="entry name" value="C5_DNA_meth_AS"/>
</dbReference>
<dbReference type="Gene3D" id="3.40.50.150">
    <property type="entry name" value="Vaccinia Virus protein VP39"/>
    <property type="match status" value="4"/>
</dbReference>
<dbReference type="PANTHER" id="PTHR23068">
    <property type="entry name" value="DNA CYTOSINE-5- -METHYLTRANSFERASE 3-RELATED"/>
    <property type="match status" value="1"/>
</dbReference>
<evidence type="ECO:0000256" key="7">
    <source>
        <dbReference type="ARBA" id="ARBA00022723"/>
    </source>
</evidence>
<dbReference type="SUPFAM" id="SSF53335">
    <property type="entry name" value="S-adenosyl-L-methionine-dependent methyltransferases"/>
    <property type="match status" value="2"/>
</dbReference>
<evidence type="ECO:0000259" key="14">
    <source>
        <dbReference type="PROSITE" id="PS50021"/>
    </source>
</evidence>
<evidence type="ECO:0000313" key="17">
    <source>
        <dbReference type="EMBL" id="KAF4096845.1"/>
    </source>
</evidence>
<keyword evidence="10" id="KW-0238">DNA-binding</keyword>
<feature type="domain" description="PHD-type" evidence="16">
    <location>
        <begin position="1014"/>
        <end position="1146"/>
    </location>
</feature>
<reference evidence="17 18" key="1">
    <citation type="submission" date="2020-04" db="EMBL/GenBank/DDBJ databases">
        <title>Chromosome-level genome assembly of a cyprinid fish Onychostoma macrolepis by integration of Nanopore Sequencing, Bionano and Hi-C technology.</title>
        <authorList>
            <person name="Wang D."/>
        </authorList>
    </citation>
    <scope>NUCLEOTIDE SEQUENCE [LARGE SCALE GENOMIC DNA]</scope>
    <source>
        <strain evidence="17">SWU-2019</strain>
        <tissue evidence="17">Muscle</tissue>
    </source>
</reference>
<evidence type="ECO:0000256" key="5">
    <source>
        <dbReference type="ARBA" id="ARBA00022679"/>
    </source>
</evidence>
<sequence>MVVKVKIGDEKHNLSELLDWLNDILQATFSQVEHTCSGAAFCQLMHIIHPGSVDINKVKFTAKENADILDNYNLLQEAFNKAHIKKELELKLLVNGDTLKTLDLLSWFKDLYDLNFAKQKYNTQEGFVEREVVSLKSSREFEISKKEEQSSRRHSPVQTKFLNQKMLNFKKGSHESFFRNPATMSFIRKYGSSTSPDAGSNFASSKDSLILGQKSQEDITAVFIQTPYCLYLFHGVELEDENKASVLLLGFFDKATGVNKFRLLDVLHPEEETADAICTCIVEMLKKFRIPLMNMAIFYSNFPDHEDLLSGLKLLKPDIVSLCGLTDMAGRVCHSGVEKMEISGPIVNLITEIYKHFPSFPASLQALLEYCSNISNILTSQCSLFWRIIQKMTLAWSDIEKYFESLDADEKVICRLLSDPKIRLNILFLSHALQPLCDFQENIDRGVSVTQLLQDASQLVRFYTASFLRPKAAEFFLRRGKTSLIQETVGHLPRGEVKVGKQAAEFLLRRSEELTDYLETFHSSVISFYTTVTVNIVEHLPFSDSTMRNLSLVLCPGKKLEVTGKIVQDLGVCFGVCSSPEKVSLLTDEFLEYQFIDESDTHPADQSMEEYWKTELRIMGRTSSFGKLIVSLLALPRTLKKEIIFEQMFQQIDYLKEMKMEDFEEKDMAEDDATDSSSYKSAPSHLSPETQGSIISDIIDLTEIDDMAPIDVEDIAPMEVDDIVPISSDSDTESQNNTEGDLPYVSVILDDDDDDDEITDDDDDYNCDADDVTWNYADGSTVGEMVWGPIEGFGLWPGLVQNWDSKKPCGSMRNVVFFGNRMQSEVQADDLLPFFSFAKCFCSNSFATVMAYKDAIFSSLQVASRRSRMFFSPETDSKDELLRVMLDWAFGGFEPLGPDGLQPQSECNNQIYMHRSVNRNMANHKDTTGKLFKLTVSLSKLPESLDLHSGSIDLGTTEVYRKRMYSKWNQRSWQTVKTSRKQKYTQRNKHQNITPSVHIESRQNSQKRHQMVHEFLENKRNIGEFCLSCGSTPVEIIHPLFEGRLCANCKYNFTETLFRYDEDGYQSYCTVCCSGMEVILCGHESCCRSYCVDCLDILVGEGTFNRLKNVDPWTCYLCAPESSSGALKPRHDWSIRVQEFFANNSAMEFEPHRVYPSIPANQRRPIRVLSLFDGIATGYLVLRDLGFKVEKYVASEVDEESITVSMVNHDGKITHVDDVKNITKKHIDKWGPFDLLIGGSPCNDLSIVNPARKGLYEGTGRLFFEYYRLLNVMKPKEDDPQPFFWLFENVVFMETQVKANICRFLECNPVLVDAVKVSPANRARYFWGNIPGMNRPIIASQNDKLSLQECLEPGRTAKYEKVRTITTRPNSLKQGTNDAHFPITMNGKDDNIWITEMEKIFGFPKHYTDVKNMGRLQRQRVLGKSWSVPVIRHLLAPLKDYFACYGKVLVNVNIGTCSVKWSSPAQELEQTLVNGNILKTLDLFVIAELKMPKKRRRSSRLKQPKNPNQNMKNAKKKSDNSFSCNPATMCFIRKYASADAGSNFASGKDCLVLGQKYWEDITAFCSQTPYCLYLYHGVEIEDKEASVVLLGFFDKVAGETKIRLLDVLHPEEETADAICTCIVEMLKKFRIPLMNMAIFYSNFPDHEDLLSGLKLLKPEIVSLCGLTDMAGRVCHSGVEKMEISGPIVNLITEIYKHFPSFPASLQALLEYCSNISNILTSQCSLFWRIIQKMTLAWSDIEKYFESLDADEKVICRLLSDPKIRLNILFLSHALQPLCDFQENIDRGVSVTQLLQDASQLVRFYTASFLRPKKAEFFHRRGNTSLIQETVGHLPRGEVKVGKQAAEFLLRRSEELTDYLETFHSSVISFYTTVTVNIVEHLPFSDSTMRNLSLVLCPGKKLEVTGKIVQDLGVCFGVCSSPEKVSLLTDEFLEYQFIDESDTHPADQSMEEYWKTELRIMGRTSSFGKLIVCLLALPRTLKKEIIFEQMFPQTDSNLNERKMEDLEEKDMANDDVTDSSSYKSAPSHLSPETQGSITCDGIDLWDVENIVAMEVEDTVPISSDSDPDSQNNTKGHHPNVSIDDDDDDDDKYSSSDDDDDCSSIDDDVVWTEKRKGIISHNNEKTNIPYQIQVDDLLPFFSFAKCFCSNSFATVATYKDAIFNSLQVASRRSRMFFSPETDSLDELIRVMLDWAFGGFKPSGPDGLRPHSEYNEQPFMPRSVNGNVGSSPNYKDHREKLFKLTVSLNKLPESLDLHKGSINLGKTHVYRKFMHPKWNRRSSQTVRTCREQKYTYRNNRLTHYESMQVESRQNSQKRYEMVHRFLENEIDIQKFCLSCGSTFVNIIHPLFEGSLCLKCKFNLTETLYRYDEDGYQSYCTVCCSGMEVILCGHGSCCRCYCVDCLDILVGEGTFNRLKNVDPWTCYLCAPESSSGALKPRHDWSIRVQEFFANNSAMEFEPHRVYPSIPANQRRPIRVLSLFDGIATGYLVLRDLGFKVEKYVASEVDEESVTISMVNHEGKITYVNDVKNITKKHIDKWGPFDLLIGGSPCNDLCTANPNRKGLFEGTGRLFFEYYRLLNILKPKEDDPRPFFWLFENVVLMENKVKADICRFLECNPVLIDAVKVSPARRARYFWGNIPGMNRPIVASQKDKLSLQECLDPGRTAKYEKIRTITTRPNILKPGTDDRHYPIIMNGEADSLWITELEKIFGFPKHYTDVKNLGRMQRQRALGKSWSIPVIRHLLAPLKDYFACD</sequence>
<dbReference type="Pfam" id="PF21255">
    <property type="entry name" value="DNMT3_ADD_GATA1-like"/>
    <property type="match status" value="2"/>
</dbReference>
<dbReference type="SMART" id="SM00293">
    <property type="entry name" value="PWWP"/>
    <property type="match status" value="1"/>
</dbReference>
<evidence type="ECO:0000256" key="12">
    <source>
        <dbReference type="PROSITE-ProRule" id="PRU01016"/>
    </source>
</evidence>
<dbReference type="InterPro" id="IPR001525">
    <property type="entry name" value="C5_MeTfrase"/>
</dbReference>
<dbReference type="PROSITE" id="PS51679">
    <property type="entry name" value="SAM_MT_C5"/>
    <property type="match status" value="2"/>
</dbReference>
<evidence type="ECO:0000256" key="11">
    <source>
        <dbReference type="ARBA" id="ARBA00023242"/>
    </source>
</evidence>
<keyword evidence="18" id="KW-1185">Reference proteome</keyword>
<dbReference type="InterPro" id="IPR050390">
    <property type="entry name" value="C5-Methyltransferase"/>
</dbReference>
<dbReference type="GO" id="GO:0008270">
    <property type="term" value="F:zinc ion binding"/>
    <property type="evidence" value="ECO:0007669"/>
    <property type="project" value="UniProtKB-KW"/>
</dbReference>
<dbReference type="PROSITE" id="PS00094">
    <property type="entry name" value="C5_MTASE_1"/>
    <property type="match status" value="1"/>
</dbReference>
<dbReference type="InterPro" id="IPR001715">
    <property type="entry name" value="CH_dom"/>
</dbReference>
<feature type="compositionally biased region" description="Polar residues" evidence="13">
    <location>
        <begin position="2059"/>
        <end position="2072"/>
    </location>
</feature>
<feature type="region of interest" description="Disordered" evidence="13">
    <location>
        <begin position="2059"/>
        <end position="2103"/>
    </location>
</feature>
<keyword evidence="4 12" id="KW-0489">Methyltransferase</keyword>
<protein>
    <recommendedName>
        <fullName evidence="2">DNA (cytosine-5-)-methyltransferase</fullName>
        <ecNumber evidence="2">2.1.1.37</ecNumber>
    </recommendedName>
</protein>
<dbReference type="InterPro" id="IPR040552">
    <property type="entry name" value="DNMT3_ADD_GATA1-like"/>
</dbReference>
<evidence type="ECO:0000256" key="13">
    <source>
        <dbReference type="SAM" id="MobiDB-lite"/>
    </source>
</evidence>
<evidence type="ECO:0000259" key="15">
    <source>
        <dbReference type="PROSITE" id="PS50812"/>
    </source>
</evidence>
<dbReference type="GO" id="GO:0003677">
    <property type="term" value="F:DNA binding"/>
    <property type="evidence" value="ECO:0007669"/>
    <property type="project" value="UniProtKB-KW"/>
</dbReference>
<dbReference type="PROSITE" id="PS51533">
    <property type="entry name" value="ADD"/>
    <property type="match status" value="2"/>
</dbReference>
<gene>
    <name evidence="17" type="ORF">G5714_022814</name>
</gene>
<evidence type="ECO:0000313" key="18">
    <source>
        <dbReference type="Proteomes" id="UP000579812"/>
    </source>
</evidence>
<feature type="region of interest" description="Disordered" evidence="13">
    <location>
        <begin position="666"/>
        <end position="692"/>
    </location>
</feature>
<evidence type="ECO:0000256" key="6">
    <source>
        <dbReference type="ARBA" id="ARBA00022691"/>
    </source>
</evidence>
<evidence type="ECO:0000256" key="8">
    <source>
        <dbReference type="ARBA" id="ARBA00022771"/>
    </source>
</evidence>
<name>A0A7J6BRC0_9TELE</name>
<dbReference type="Gene3D" id="1.10.418.10">
    <property type="entry name" value="Calponin-like domain"/>
    <property type="match status" value="1"/>
</dbReference>
<keyword evidence="7" id="KW-0479">Metal-binding</keyword>
<evidence type="ECO:0000256" key="10">
    <source>
        <dbReference type="ARBA" id="ARBA00023125"/>
    </source>
</evidence>
<dbReference type="GO" id="GO:0032259">
    <property type="term" value="P:methylation"/>
    <property type="evidence" value="ECO:0007669"/>
    <property type="project" value="UniProtKB-KW"/>
</dbReference>
<evidence type="ECO:0000256" key="4">
    <source>
        <dbReference type="ARBA" id="ARBA00022603"/>
    </source>
</evidence>
<feature type="domain" description="PHD-type" evidence="16">
    <location>
        <begin position="2321"/>
        <end position="2453"/>
    </location>
</feature>
<dbReference type="GO" id="GO:0000122">
    <property type="term" value="P:negative regulation of transcription by RNA polymerase II"/>
    <property type="evidence" value="ECO:0007669"/>
    <property type="project" value="TreeGrafter"/>
</dbReference>
<feature type="compositionally biased region" description="Basic residues" evidence="13">
    <location>
        <begin position="1494"/>
        <end position="1503"/>
    </location>
</feature>
<accession>A0A7J6BRC0</accession>
<evidence type="ECO:0000256" key="2">
    <source>
        <dbReference type="ARBA" id="ARBA00011975"/>
    </source>
</evidence>
<dbReference type="InterPro" id="IPR000313">
    <property type="entry name" value="PWWP_dom"/>
</dbReference>
<dbReference type="Pfam" id="PF17980">
    <property type="entry name" value="ADD_DNMT3"/>
    <property type="match status" value="2"/>
</dbReference>
<dbReference type="InterPro" id="IPR036872">
    <property type="entry name" value="CH_dom_sf"/>
</dbReference>
<evidence type="ECO:0000259" key="16">
    <source>
        <dbReference type="PROSITE" id="PS51533"/>
    </source>
</evidence>
<keyword evidence="11" id="KW-0539">Nucleus</keyword>
<feature type="active site" evidence="12">
    <location>
        <position position="2549"/>
    </location>
</feature>
<dbReference type="GO" id="GO:0005634">
    <property type="term" value="C:nucleus"/>
    <property type="evidence" value="ECO:0007669"/>
    <property type="project" value="UniProtKB-SubCell"/>
</dbReference>
<dbReference type="SUPFAM" id="SSF47576">
    <property type="entry name" value="Calponin-homology domain, CH-domain"/>
    <property type="match status" value="1"/>
</dbReference>
<comment type="caution">
    <text evidence="17">The sequence shown here is derived from an EMBL/GenBank/DDBJ whole genome shotgun (WGS) entry which is preliminary data.</text>
</comment>
<feature type="compositionally biased region" description="Acidic residues" evidence="13">
    <location>
        <begin position="2081"/>
        <end position="2103"/>
    </location>
</feature>
<dbReference type="InterPro" id="IPR029063">
    <property type="entry name" value="SAM-dependent_MTases_sf"/>
</dbReference>
<dbReference type="Gene3D" id="1.10.720.50">
    <property type="entry name" value="PWWP, helical domain"/>
    <property type="match status" value="2"/>
</dbReference>
<dbReference type="Gene3D" id="2.30.30.140">
    <property type="match status" value="1"/>
</dbReference>
<dbReference type="PANTHER" id="PTHR23068:SF53">
    <property type="entry name" value="DNA (CYTOSINE-5-)-METHYLTRANSFERASE"/>
    <property type="match status" value="1"/>
</dbReference>
<dbReference type="EC" id="2.1.1.37" evidence="2"/>
<dbReference type="InterPro" id="IPR011011">
    <property type="entry name" value="Znf_FYVE_PHD"/>
</dbReference>
<evidence type="ECO:0000256" key="9">
    <source>
        <dbReference type="ARBA" id="ARBA00022833"/>
    </source>
</evidence>
<dbReference type="SUPFAM" id="SSF57903">
    <property type="entry name" value="FYVE/PHD zinc finger"/>
    <property type="match status" value="1"/>
</dbReference>
<dbReference type="InterPro" id="IPR025766">
    <property type="entry name" value="ADD"/>
</dbReference>
<keyword evidence="5 12" id="KW-0808">Transferase</keyword>
<keyword evidence="9" id="KW-0862">Zinc</keyword>